<dbReference type="InterPro" id="IPR029063">
    <property type="entry name" value="SAM-dependent_MTases_sf"/>
</dbReference>
<dbReference type="GO" id="GO:0032259">
    <property type="term" value="P:methylation"/>
    <property type="evidence" value="ECO:0007669"/>
    <property type="project" value="UniProtKB-KW"/>
</dbReference>
<proteinExistence type="predicted"/>
<keyword evidence="3" id="KW-1185">Reference proteome</keyword>
<dbReference type="HOGENOM" id="CLU_080680_0_0_9"/>
<sequence length="207" mass="23439">MLEDTGERVIPDKMEPTNQLLIEHVARYQLATAFVEGRVLDFACGSGFGTHMLAKSCKGKIDSIIGVDINPDALAYAQYRYYHPLSKFIQGDVADPKLPDQLGQFDWVLSFETIEHIREEKQFLSNIYQLLKPGGSLILSTPFGEGRNKPSGEPFHVHQFTVDEFKHLFDGFDYQSVEFFNQKGGLIVPAEYKINQYFPIGIALCKK</sequence>
<dbReference type="SUPFAM" id="SSF53335">
    <property type="entry name" value="S-adenosyl-L-methionine-dependent methyltransferases"/>
    <property type="match status" value="1"/>
</dbReference>
<keyword evidence="2" id="KW-0489">Methyltransferase</keyword>
<dbReference type="PANTHER" id="PTHR43861">
    <property type="entry name" value="TRANS-ACONITATE 2-METHYLTRANSFERASE-RELATED"/>
    <property type="match status" value="1"/>
</dbReference>
<evidence type="ECO:0000313" key="3">
    <source>
        <dbReference type="Proteomes" id="UP000006294"/>
    </source>
</evidence>
<organism evidence="2 3">
    <name type="scientific">Amphibacillus xylanus (strain ATCC 51415 / DSM 6626 / JCM 7361 / LMG 17667 / NBRC 15112 / Ep01)</name>
    <dbReference type="NCBI Taxonomy" id="698758"/>
    <lineage>
        <taxon>Bacteria</taxon>
        <taxon>Bacillati</taxon>
        <taxon>Bacillota</taxon>
        <taxon>Bacilli</taxon>
        <taxon>Bacillales</taxon>
        <taxon>Bacillaceae</taxon>
        <taxon>Amphibacillus</taxon>
    </lineage>
</organism>
<gene>
    <name evidence="2" type="ordered locus">AXY_04190</name>
</gene>
<dbReference type="InterPro" id="IPR013216">
    <property type="entry name" value="Methyltransf_11"/>
</dbReference>
<dbReference type="RefSeq" id="WP_015009157.1">
    <property type="nucleotide sequence ID" value="NC_018704.1"/>
</dbReference>
<dbReference type="eggNOG" id="COG2227">
    <property type="taxonomic scope" value="Bacteria"/>
</dbReference>
<protein>
    <submittedName>
        <fullName evidence="2">Putative methyltransferase</fullName>
    </submittedName>
</protein>
<dbReference type="STRING" id="698758.AXY_04190"/>
<feature type="domain" description="Methyltransferase type 11" evidence="1">
    <location>
        <begin position="40"/>
        <end position="139"/>
    </location>
</feature>
<reference evidence="2 3" key="1">
    <citation type="submission" date="2011-01" db="EMBL/GenBank/DDBJ databases">
        <title>Whole genome sequence of Amphibacillus xylinus NBRC 15112.</title>
        <authorList>
            <person name="Nakazawa H."/>
            <person name="Katano Y."/>
            <person name="Nakamura S."/>
            <person name="Sasagawa M."/>
            <person name="Fukada J."/>
            <person name="Arai T."/>
            <person name="Sasakura N."/>
            <person name="Mochizuki D."/>
            <person name="Hosoyama A."/>
            <person name="Harada K."/>
            <person name="Horikawa H."/>
            <person name="Kato Y."/>
            <person name="Harada T."/>
            <person name="Sasaki K."/>
            <person name="Sekiguchi M."/>
            <person name="Hodoyama M."/>
            <person name="Nishiko R."/>
            <person name="Narita H."/>
            <person name="Hanamaki A."/>
            <person name="Hata C."/>
            <person name="Konno Y."/>
            <person name="Niimura Y."/>
            <person name="Yamazaki S."/>
            <person name="Fujita N."/>
        </authorList>
    </citation>
    <scope>NUCLEOTIDE SEQUENCE [LARGE SCALE GENOMIC DNA]</scope>
    <source>
        <strain evidence="3">ATCC 51415 / DSM 6626 / JCM 7361 / LMG 17667 / NBRC 15112 / Ep01</strain>
    </source>
</reference>
<name>K0J246_AMPXN</name>
<dbReference type="Pfam" id="PF08241">
    <property type="entry name" value="Methyltransf_11"/>
    <property type="match status" value="1"/>
</dbReference>
<dbReference type="KEGG" id="axl:AXY_04190"/>
<evidence type="ECO:0000259" key="1">
    <source>
        <dbReference type="Pfam" id="PF08241"/>
    </source>
</evidence>
<evidence type="ECO:0000313" key="2">
    <source>
        <dbReference type="EMBL" id="BAM46551.1"/>
    </source>
</evidence>
<keyword evidence="2" id="KW-0808">Transferase</keyword>
<accession>K0J246</accession>
<dbReference type="AlphaFoldDB" id="K0J246"/>
<dbReference type="GO" id="GO:0008757">
    <property type="term" value="F:S-adenosylmethionine-dependent methyltransferase activity"/>
    <property type="evidence" value="ECO:0007669"/>
    <property type="project" value="InterPro"/>
</dbReference>
<dbReference type="Gene3D" id="3.40.50.150">
    <property type="entry name" value="Vaccinia Virus protein VP39"/>
    <property type="match status" value="1"/>
</dbReference>
<dbReference type="Proteomes" id="UP000006294">
    <property type="component" value="Chromosome"/>
</dbReference>
<dbReference type="CDD" id="cd02440">
    <property type="entry name" value="AdoMet_MTases"/>
    <property type="match status" value="1"/>
</dbReference>
<dbReference type="EMBL" id="AP012050">
    <property type="protein sequence ID" value="BAM46551.1"/>
    <property type="molecule type" value="Genomic_DNA"/>
</dbReference>
<dbReference type="OrthoDB" id="8936324at2"/>